<evidence type="ECO:0000313" key="3">
    <source>
        <dbReference type="EMBL" id="GAA0755508.1"/>
    </source>
</evidence>
<feature type="repeat" description="TPR" evidence="1">
    <location>
        <begin position="252"/>
        <end position="285"/>
    </location>
</feature>
<name>A0ABN1K5K7_9BURK</name>
<dbReference type="PROSITE" id="PS50005">
    <property type="entry name" value="TPR"/>
    <property type="match status" value="1"/>
</dbReference>
<evidence type="ECO:0000313" key="4">
    <source>
        <dbReference type="Proteomes" id="UP001500279"/>
    </source>
</evidence>
<evidence type="ECO:0000256" key="1">
    <source>
        <dbReference type="PROSITE-ProRule" id="PRU00339"/>
    </source>
</evidence>
<dbReference type="SMART" id="SM00028">
    <property type="entry name" value="TPR"/>
    <property type="match status" value="2"/>
</dbReference>
<proteinExistence type="predicted"/>
<sequence length="410" mass="44856">MHTQGQARFVAACTAALALTAMLAGCAQDPARSLSQPAAVARMGAATPAMEALLADGLFAAPRETIDTRDLFAVNTEMLHFLRGELSPFLHSEGNQRGLYEALQSTKYLKLDYDATQTRTAAEAFKARSGNCLSLVILTAALGHRLGLQVSFRQVLDEDTWGLSGDMVVASGHVNVILGQRNWMAFGRDSQALVVDFMPSEAVRGRRARLISEDDVVAMFENNRAVESMAQGDLDTAYWWARAAVSHEKPAAAAVNTLGVIYQRRQLPAMAEQAYRQALALEPTDLRSLANLAGLMRSEGRDSEATPLDQRIAKLMPQQPFHHFRLGLAAAQRHDWLQARDELTRELERDPTFQDAQAWLAQVYLELGDLPNARSHLALAAKNGSTPGNRALYAAKLEHLRAVSQVAASR</sequence>
<dbReference type="EMBL" id="BAAAEW010000022">
    <property type="protein sequence ID" value="GAA0755508.1"/>
    <property type="molecule type" value="Genomic_DNA"/>
</dbReference>
<reference evidence="3 4" key="1">
    <citation type="journal article" date="2019" name="Int. J. Syst. Evol. Microbiol.">
        <title>The Global Catalogue of Microorganisms (GCM) 10K type strain sequencing project: providing services to taxonomists for standard genome sequencing and annotation.</title>
        <authorList>
            <consortium name="The Broad Institute Genomics Platform"/>
            <consortium name="The Broad Institute Genome Sequencing Center for Infectious Disease"/>
            <person name="Wu L."/>
            <person name="Ma J."/>
        </authorList>
    </citation>
    <scope>NUCLEOTIDE SEQUENCE [LARGE SCALE GENOMIC DNA]</scope>
    <source>
        <strain evidence="3 4">JCM 15503</strain>
    </source>
</reference>
<dbReference type="SUPFAM" id="SSF48452">
    <property type="entry name" value="TPR-like"/>
    <property type="match status" value="1"/>
</dbReference>
<dbReference type="RefSeq" id="WP_141285159.1">
    <property type="nucleotide sequence ID" value="NZ_BAAAEW010000022.1"/>
</dbReference>
<dbReference type="Gene3D" id="1.25.40.10">
    <property type="entry name" value="Tetratricopeptide repeat domain"/>
    <property type="match status" value="2"/>
</dbReference>
<feature type="chain" id="PRO_5046692930" description="Tetratricopeptide repeat protein" evidence="2">
    <location>
        <begin position="28"/>
        <end position="410"/>
    </location>
</feature>
<gene>
    <name evidence="3" type="ORF">GCM10009107_33060</name>
</gene>
<evidence type="ECO:0008006" key="5">
    <source>
        <dbReference type="Google" id="ProtNLM"/>
    </source>
</evidence>
<keyword evidence="2" id="KW-0732">Signal</keyword>
<dbReference type="Proteomes" id="UP001500279">
    <property type="component" value="Unassembled WGS sequence"/>
</dbReference>
<accession>A0ABN1K5K7</accession>
<dbReference type="InterPro" id="IPR019734">
    <property type="entry name" value="TPR_rpt"/>
</dbReference>
<dbReference type="InterPro" id="IPR011990">
    <property type="entry name" value="TPR-like_helical_dom_sf"/>
</dbReference>
<keyword evidence="4" id="KW-1185">Reference proteome</keyword>
<evidence type="ECO:0000256" key="2">
    <source>
        <dbReference type="SAM" id="SignalP"/>
    </source>
</evidence>
<feature type="signal peptide" evidence="2">
    <location>
        <begin position="1"/>
        <end position="27"/>
    </location>
</feature>
<protein>
    <recommendedName>
        <fullName evidence="5">Tetratricopeptide repeat protein</fullName>
    </recommendedName>
</protein>
<keyword evidence="1" id="KW-0802">TPR repeat</keyword>
<comment type="caution">
    <text evidence="3">The sequence shown here is derived from an EMBL/GenBank/DDBJ whole genome shotgun (WGS) entry which is preliminary data.</text>
</comment>
<organism evidence="3 4">
    <name type="scientific">Ideonella azotifigens</name>
    <dbReference type="NCBI Taxonomy" id="513160"/>
    <lineage>
        <taxon>Bacteria</taxon>
        <taxon>Pseudomonadati</taxon>
        <taxon>Pseudomonadota</taxon>
        <taxon>Betaproteobacteria</taxon>
        <taxon>Burkholderiales</taxon>
        <taxon>Sphaerotilaceae</taxon>
        <taxon>Ideonella</taxon>
    </lineage>
</organism>